<evidence type="ECO:0000313" key="3">
    <source>
        <dbReference type="Proteomes" id="UP001250662"/>
    </source>
</evidence>
<dbReference type="RefSeq" id="WP_311387707.1">
    <property type="nucleotide sequence ID" value="NZ_JAVRHU010000002.1"/>
</dbReference>
<dbReference type="EMBL" id="JAVRHU010000002">
    <property type="protein sequence ID" value="MDT0621666.1"/>
    <property type="molecule type" value="Genomic_DNA"/>
</dbReference>
<feature type="transmembrane region" description="Helical" evidence="1">
    <location>
        <begin position="88"/>
        <end position="106"/>
    </location>
</feature>
<keyword evidence="3" id="KW-1185">Reference proteome</keyword>
<reference evidence="2 3" key="1">
    <citation type="submission" date="2023-09" db="EMBL/GenBank/DDBJ databases">
        <authorList>
            <person name="Rey-Velasco X."/>
        </authorList>
    </citation>
    <scope>NUCLEOTIDE SEQUENCE [LARGE SCALE GENOMIC DNA]</scope>
    <source>
        <strain evidence="2 3">P007</strain>
    </source>
</reference>
<keyword evidence="1" id="KW-0812">Transmembrane</keyword>
<keyword evidence="1" id="KW-1133">Transmembrane helix</keyword>
<sequence length="140" mass="16083">MIVYGYRSTHLKSAPLPNTKCPNCETPNQMTASVYGRHVHIFWIPLFPAGKTGVFECQHCHKGFKKKELNDDGKMAYKNFKGSVKTPIWKYSGLALIAIVIAFAFYSNSQDKARTAEYLEQPAMFDVYTFRTEQNYYSTF</sequence>
<organism evidence="2 3">
    <name type="scientific">Croceitalea vernalis</name>
    <dbReference type="NCBI Taxonomy" id="3075599"/>
    <lineage>
        <taxon>Bacteria</taxon>
        <taxon>Pseudomonadati</taxon>
        <taxon>Bacteroidota</taxon>
        <taxon>Flavobacteriia</taxon>
        <taxon>Flavobacteriales</taxon>
        <taxon>Flavobacteriaceae</taxon>
        <taxon>Croceitalea</taxon>
    </lineage>
</organism>
<comment type="caution">
    <text evidence="2">The sequence shown here is derived from an EMBL/GenBank/DDBJ whole genome shotgun (WGS) entry which is preliminary data.</text>
</comment>
<proteinExistence type="predicted"/>
<gene>
    <name evidence="2" type="ORF">RM520_08510</name>
</gene>
<accession>A0ABU3BHM9</accession>
<keyword evidence="1" id="KW-0472">Membrane</keyword>
<evidence type="ECO:0000313" key="2">
    <source>
        <dbReference type="EMBL" id="MDT0621666.1"/>
    </source>
</evidence>
<name>A0ABU3BHM9_9FLAO</name>
<evidence type="ECO:0008006" key="4">
    <source>
        <dbReference type="Google" id="ProtNLM"/>
    </source>
</evidence>
<protein>
    <recommendedName>
        <fullName evidence="4">Zinc-ribbon 15 domain-containing protein</fullName>
    </recommendedName>
</protein>
<evidence type="ECO:0000256" key="1">
    <source>
        <dbReference type="SAM" id="Phobius"/>
    </source>
</evidence>
<dbReference type="Proteomes" id="UP001250662">
    <property type="component" value="Unassembled WGS sequence"/>
</dbReference>